<dbReference type="AlphaFoldDB" id="A0A2Z6MVL0"/>
<sequence length="50" mass="5548">MPAAASLQKMEHSSMNSGEFPAGLRVLVVDDDVTTLKIIERMSVRCHYRG</sequence>
<protein>
    <recommendedName>
        <fullName evidence="3">Response regulatory domain-containing protein</fullName>
    </recommendedName>
</protein>
<keyword evidence="2" id="KW-1185">Reference proteome</keyword>
<gene>
    <name evidence="1" type="ORF">TSUD_12060</name>
</gene>
<evidence type="ECO:0000313" key="2">
    <source>
        <dbReference type="Proteomes" id="UP000242715"/>
    </source>
</evidence>
<dbReference type="Proteomes" id="UP000242715">
    <property type="component" value="Unassembled WGS sequence"/>
</dbReference>
<accession>A0A2Z6MVL0</accession>
<organism evidence="1 2">
    <name type="scientific">Trifolium subterraneum</name>
    <name type="common">Subterranean clover</name>
    <dbReference type="NCBI Taxonomy" id="3900"/>
    <lineage>
        <taxon>Eukaryota</taxon>
        <taxon>Viridiplantae</taxon>
        <taxon>Streptophyta</taxon>
        <taxon>Embryophyta</taxon>
        <taxon>Tracheophyta</taxon>
        <taxon>Spermatophyta</taxon>
        <taxon>Magnoliopsida</taxon>
        <taxon>eudicotyledons</taxon>
        <taxon>Gunneridae</taxon>
        <taxon>Pentapetalae</taxon>
        <taxon>rosids</taxon>
        <taxon>fabids</taxon>
        <taxon>Fabales</taxon>
        <taxon>Fabaceae</taxon>
        <taxon>Papilionoideae</taxon>
        <taxon>50 kb inversion clade</taxon>
        <taxon>NPAAA clade</taxon>
        <taxon>Hologalegina</taxon>
        <taxon>IRL clade</taxon>
        <taxon>Trifolieae</taxon>
        <taxon>Trifolium</taxon>
    </lineage>
</organism>
<name>A0A2Z6MVL0_TRISU</name>
<evidence type="ECO:0000313" key="1">
    <source>
        <dbReference type="EMBL" id="GAU20388.1"/>
    </source>
</evidence>
<proteinExistence type="predicted"/>
<evidence type="ECO:0008006" key="3">
    <source>
        <dbReference type="Google" id="ProtNLM"/>
    </source>
</evidence>
<reference evidence="2" key="1">
    <citation type="journal article" date="2017" name="Front. Plant Sci.">
        <title>Climate Clever Clovers: New Paradigm to Reduce the Environmental Footprint of Ruminants by Breeding Low Methanogenic Forages Utilizing Haplotype Variation.</title>
        <authorList>
            <person name="Kaur P."/>
            <person name="Appels R."/>
            <person name="Bayer P.E."/>
            <person name="Keeble-Gagnere G."/>
            <person name="Wang J."/>
            <person name="Hirakawa H."/>
            <person name="Shirasawa K."/>
            <person name="Vercoe P."/>
            <person name="Stefanova K."/>
            <person name="Durmic Z."/>
            <person name="Nichols P."/>
            <person name="Revell C."/>
            <person name="Isobe S.N."/>
            <person name="Edwards D."/>
            <person name="Erskine W."/>
        </authorList>
    </citation>
    <scope>NUCLEOTIDE SEQUENCE [LARGE SCALE GENOMIC DNA]</scope>
    <source>
        <strain evidence="2">cv. Daliak</strain>
    </source>
</reference>
<dbReference type="EMBL" id="DF973212">
    <property type="protein sequence ID" value="GAU20388.1"/>
    <property type="molecule type" value="Genomic_DNA"/>
</dbReference>